<evidence type="ECO:0000256" key="2">
    <source>
        <dbReference type="ARBA" id="ARBA00023136"/>
    </source>
</evidence>
<gene>
    <name evidence="5" type="ORF">ACFO8Q_22695</name>
</gene>
<feature type="region of interest" description="Disordered" evidence="3">
    <location>
        <begin position="511"/>
        <end position="535"/>
    </location>
</feature>
<feature type="transmembrane region" description="Helical" evidence="4">
    <location>
        <begin position="324"/>
        <end position="343"/>
    </location>
</feature>
<keyword evidence="4" id="KW-0812">Transmembrane</keyword>
<feature type="transmembrane region" description="Helical" evidence="4">
    <location>
        <begin position="420"/>
        <end position="441"/>
    </location>
</feature>
<reference evidence="6" key="1">
    <citation type="journal article" date="2019" name="Int. J. Syst. Evol. Microbiol.">
        <title>The Global Catalogue of Microorganisms (GCM) 10K type strain sequencing project: providing services to taxonomists for standard genome sequencing and annotation.</title>
        <authorList>
            <consortium name="The Broad Institute Genomics Platform"/>
            <consortium name="The Broad Institute Genome Sequencing Center for Infectious Disease"/>
            <person name="Wu L."/>
            <person name="Ma J."/>
        </authorList>
    </citation>
    <scope>NUCLEOTIDE SEQUENCE [LARGE SCALE GENOMIC DNA]</scope>
    <source>
        <strain evidence="6">WYCCWR 12678</strain>
    </source>
</reference>
<evidence type="ECO:0000256" key="4">
    <source>
        <dbReference type="SAM" id="Phobius"/>
    </source>
</evidence>
<feature type="transmembrane region" description="Helical" evidence="4">
    <location>
        <begin position="282"/>
        <end position="303"/>
    </location>
</feature>
<dbReference type="Proteomes" id="UP001596002">
    <property type="component" value="Unassembled WGS sequence"/>
</dbReference>
<protein>
    <submittedName>
        <fullName evidence="5">Spore germination protein</fullName>
    </submittedName>
</protein>
<dbReference type="InterPro" id="IPR050768">
    <property type="entry name" value="UPF0353/GerABKA_families"/>
</dbReference>
<dbReference type="InterPro" id="IPR004995">
    <property type="entry name" value="Spore_Ger"/>
</dbReference>
<dbReference type="Pfam" id="PF03323">
    <property type="entry name" value="GerA"/>
    <property type="match status" value="1"/>
</dbReference>
<accession>A0ABV9Q7M9</accession>
<evidence type="ECO:0000256" key="3">
    <source>
        <dbReference type="SAM" id="MobiDB-lite"/>
    </source>
</evidence>
<evidence type="ECO:0000256" key="1">
    <source>
        <dbReference type="ARBA" id="ARBA00005278"/>
    </source>
</evidence>
<keyword evidence="2 4" id="KW-0472">Membrane</keyword>
<evidence type="ECO:0000313" key="6">
    <source>
        <dbReference type="Proteomes" id="UP001596002"/>
    </source>
</evidence>
<dbReference type="PANTHER" id="PTHR22550">
    <property type="entry name" value="SPORE GERMINATION PROTEIN"/>
    <property type="match status" value="1"/>
</dbReference>
<feature type="compositionally biased region" description="Basic residues" evidence="3">
    <location>
        <begin position="19"/>
        <end position="28"/>
    </location>
</feature>
<feature type="transmembrane region" description="Helical" evidence="4">
    <location>
        <begin position="393"/>
        <end position="414"/>
    </location>
</feature>
<dbReference type="PANTHER" id="PTHR22550:SF5">
    <property type="entry name" value="LEUCINE ZIPPER PROTEIN 4"/>
    <property type="match status" value="1"/>
</dbReference>
<keyword evidence="4" id="KW-1133">Transmembrane helix</keyword>
<sequence length="535" mass="59755">MEMKNEGIAMGKTNGFWSRRPRSNHRKGERLAHQEENRQLDTALSANLAENVKALQRLYIRCSDVIFHEFCIGNRMEAVLVYIDGLAHIEEVDQHVLAPLQQDFPMDYTLADIRGKIAVSSIKLVDTIAKVLEEISGGNPVLLMEREHQGLAIGLPKWEKRAIDEPSAETVLRGPREGFIESLRTNTALLRRKIRTPYLKIVTMSMGTYTSTKIALAYLEGVAAPALVEEITSRLQRIEIDGILESVYIEELIEDNPFSPFPQLLSTERPDVASAYLLEGHVVVLIDGTPSVLIAPITFYSLLQSPEDYYERYVVGTAIRWLRYLFFLISLLGPSFYVAVITYHQEMIPHSLLITMARSREQIPFPAIIEALLMESMFEALREAGARLPKQIGTAVSIVGALVIGQAAIAAGIVSAPMVMVVAITGVASFMAPRFTVGIAIRLLRFPMMVLAGFLGLLGLIMGGILILNHLFKLRSFGAPYMAPLAPMQWRSLNDVLWRAPRWLMTKRPHMTGAWNPRRQPHGQRPGPHKGETGD</sequence>
<dbReference type="EMBL" id="JBHSHC010000154">
    <property type="protein sequence ID" value="MFC4770091.1"/>
    <property type="molecule type" value="Genomic_DNA"/>
</dbReference>
<proteinExistence type="inferred from homology"/>
<feature type="transmembrane region" description="Helical" evidence="4">
    <location>
        <begin position="448"/>
        <end position="472"/>
    </location>
</feature>
<name>A0ABV9Q7M9_9BACL</name>
<organism evidence="5 6">
    <name type="scientific">Effusibacillus consociatus</name>
    <dbReference type="NCBI Taxonomy" id="1117041"/>
    <lineage>
        <taxon>Bacteria</taxon>
        <taxon>Bacillati</taxon>
        <taxon>Bacillota</taxon>
        <taxon>Bacilli</taxon>
        <taxon>Bacillales</taxon>
        <taxon>Alicyclobacillaceae</taxon>
        <taxon>Effusibacillus</taxon>
    </lineage>
</organism>
<keyword evidence="6" id="KW-1185">Reference proteome</keyword>
<evidence type="ECO:0000313" key="5">
    <source>
        <dbReference type="EMBL" id="MFC4770091.1"/>
    </source>
</evidence>
<comment type="similarity">
    <text evidence="1">Belongs to the GerABKA family.</text>
</comment>
<comment type="caution">
    <text evidence="5">The sequence shown here is derived from an EMBL/GenBank/DDBJ whole genome shotgun (WGS) entry which is preliminary data.</text>
</comment>
<feature type="region of interest" description="Disordered" evidence="3">
    <location>
        <begin position="1"/>
        <end position="36"/>
    </location>
</feature>
<dbReference type="PIRSF" id="PIRSF005690">
    <property type="entry name" value="GerBA"/>
    <property type="match status" value="1"/>
</dbReference>